<dbReference type="EMBL" id="CM047901">
    <property type="protein sequence ID" value="KAJ0098177.1"/>
    <property type="molecule type" value="Genomic_DNA"/>
</dbReference>
<dbReference type="Proteomes" id="UP001164250">
    <property type="component" value="Chromosome 5"/>
</dbReference>
<accession>A0ACC1BH77</accession>
<proteinExistence type="predicted"/>
<evidence type="ECO:0000313" key="1">
    <source>
        <dbReference type="EMBL" id="KAJ0098177.1"/>
    </source>
</evidence>
<name>A0ACC1BH77_9ROSI</name>
<gene>
    <name evidence="1" type="ORF">Patl1_28623</name>
</gene>
<keyword evidence="2" id="KW-1185">Reference proteome</keyword>
<organism evidence="1 2">
    <name type="scientific">Pistacia atlantica</name>
    <dbReference type="NCBI Taxonomy" id="434234"/>
    <lineage>
        <taxon>Eukaryota</taxon>
        <taxon>Viridiplantae</taxon>
        <taxon>Streptophyta</taxon>
        <taxon>Embryophyta</taxon>
        <taxon>Tracheophyta</taxon>
        <taxon>Spermatophyta</taxon>
        <taxon>Magnoliopsida</taxon>
        <taxon>eudicotyledons</taxon>
        <taxon>Gunneridae</taxon>
        <taxon>Pentapetalae</taxon>
        <taxon>rosids</taxon>
        <taxon>malvids</taxon>
        <taxon>Sapindales</taxon>
        <taxon>Anacardiaceae</taxon>
        <taxon>Pistacia</taxon>
    </lineage>
</organism>
<comment type="caution">
    <text evidence="1">The sequence shown here is derived from an EMBL/GenBank/DDBJ whole genome shotgun (WGS) entry which is preliminary data.</text>
</comment>
<protein>
    <submittedName>
        <fullName evidence="1">Uncharacterized protein</fullName>
    </submittedName>
</protein>
<reference evidence="2" key="1">
    <citation type="journal article" date="2023" name="G3 (Bethesda)">
        <title>Genome assembly and association tests identify interacting loci associated with vigor, precocity, and sex in interspecific pistachio rootstocks.</title>
        <authorList>
            <person name="Palmer W."/>
            <person name="Jacygrad E."/>
            <person name="Sagayaradj S."/>
            <person name="Cavanaugh K."/>
            <person name="Han R."/>
            <person name="Bertier L."/>
            <person name="Beede B."/>
            <person name="Kafkas S."/>
            <person name="Golino D."/>
            <person name="Preece J."/>
            <person name="Michelmore R."/>
        </authorList>
    </citation>
    <scope>NUCLEOTIDE SEQUENCE [LARGE SCALE GENOMIC DNA]</scope>
</reference>
<evidence type="ECO:0000313" key="2">
    <source>
        <dbReference type="Proteomes" id="UP001164250"/>
    </source>
</evidence>
<sequence>MDQKLEILEKKVLVGIVKMVQKQGMQGTAGGWKDFLNSYDKKFGSSLSDPAKRSNDVLVSFLKTFTKEDDLKFIAKVLQRHQNRYILELYEKKSPDDESPEQRLVRLTLQHPQYALDYMFPSCNEEWVVTKLGDKSKAMTSNTMYAVDCEMVLCEDGSEALVRVCVVDRNLEVKLDELVNPNKAVADYRSEITGVTAEDLVGVTCSLAEIQKRMKKLLSHGIILVGHSLNNDLHALKVDHPKVIDTSLIFKYADGNRRPSLNNLCKASSLILCALACINIVREDPRTFPFSVLGYEIRKNGAPHDCLDDACAAMKLVLAVIERGVDNAMTIVQEDVAEIDKAKLLLHRIPVNVPCEELHRVIPGDFTIEVKTSKRGQGDKYSAVAIFSSPQEACQAFENVEGSQEKDSSGRGQKLVKFQTSKGVTASLYVRKMARDVPLGQFLVKRALEEGELRMYPKNRRLSRQTKR</sequence>